<proteinExistence type="predicted"/>
<dbReference type="EMBL" id="CWOW01000008">
    <property type="protein sequence ID" value="CSA51606.1"/>
    <property type="molecule type" value="Genomic_DNA"/>
</dbReference>
<accession>A0A655QC75</accession>
<sequence length="77" mass="8912">MEFFAVPRGFATFGKPFRVFNDAIALTTQIVIFITPEAVRFILRMCIFNMFDRQWCIGCLIVRHIIAPPRRATSSED</sequence>
<protein>
    <submittedName>
        <fullName evidence="1">Uncharacterized protein</fullName>
    </submittedName>
</protein>
<dbReference type="AlphaFoldDB" id="A0A655QC75"/>
<evidence type="ECO:0000313" key="1">
    <source>
        <dbReference type="EMBL" id="CSA51606.1"/>
    </source>
</evidence>
<reference evidence="1 2" key="1">
    <citation type="submission" date="2015-07" db="EMBL/GenBank/DDBJ databases">
        <authorList>
            <consortium name="Pathogen Informatics"/>
        </authorList>
    </citation>
    <scope>NUCLEOTIDE SEQUENCE [LARGE SCALE GENOMIC DNA]</scope>
    <source>
        <strain evidence="1 2">A51</strain>
    </source>
</reference>
<name>A0A655QC75_VIBCL</name>
<gene>
    <name evidence="1" type="ORF">ERS013165_01757</name>
</gene>
<dbReference type="Proteomes" id="UP000044806">
    <property type="component" value="Unassembled WGS sequence"/>
</dbReference>
<evidence type="ECO:0000313" key="2">
    <source>
        <dbReference type="Proteomes" id="UP000044806"/>
    </source>
</evidence>
<organism evidence="1 2">
    <name type="scientific">Vibrio cholerae</name>
    <dbReference type="NCBI Taxonomy" id="666"/>
    <lineage>
        <taxon>Bacteria</taxon>
        <taxon>Pseudomonadati</taxon>
        <taxon>Pseudomonadota</taxon>
        <taxon>Gammaproteobacteria</taxon>
        <taxon>Vibrionales</taxon>
        <taxon>Vibrionaceae</taxon>
        <taxon>Vibrio</taxon>
    </lineage>
</organism>